<dbReference type="GO" id="GO:0016787">
    <property type="term" value="F:hydrolase activity"/>
    <property type="evidence" value="ECO:0007669"/>
    <property type="project" value="UniProtKB-KW"/>
</dbReference>
<gene>
    <name evidence="1" type="ORF">MOC_1p0103</name>
</gene>
<organism evidence="1">
    <name type="scientific">Methylobacterium oryzae CBMB20</name>
    <dbReference type="NCBI Taxonomy" id="693986"/>
    <lineage>
        <taxon>Bacteria</taxon>
        <taxon>Pseudomonadati</taxon>
        <taxon>Pseudomonadota</taxon>
        <taxon>Alphaproteobacteria</taxon>
        <taxon>Hyphomicrobiales</taxon>
        <taxon>Methylobacteriaceae</taxon>
        <taxon>Methylobacterium</taxon>
    </lineage>
</organism>
<keyword evidence="1" id="KW-0614">Plasmid</keyword>
<dbReference type="EMBL" id="JX627580">
    <property type="protein sequence ID" value="AGO88341.1"/>
    <property type="molecule type" value="Genomic_DNA"/>
</dbReference>
<evidence type="ECO:0000313" key="1">
    <source>
        <dbReference type="EMBL" id="AGO88341.1"/>
    </source>
</evidence>
<reference evidence="1" key="1">
    <citation type="journal article" date="2014" name="PLoS ONE">
        <title>Genome Information of Methylobacterium oryzae, a Plant-Probiotic Methylotroph in the Phyllosphere.</title>
        <authorList>
            <person name="Kwak M.J."/>
            <person name="Jeong H."/>
            <person name="Madhaiyan M."/>
            <person name="Lee Y."/>
            <person name="Sa T.M."/>
            <person name="Oh T.K."/>
            <person name="Kim J.F."/>
        </authorList>
    </citation>
    <scope>NUCLEOTIDE SEQUENCE</scope>
    <source>
        <strain evidence="1">CBMB20</strain>
        <plasmid evidence="1">pMOC1</plasmid>
    </source>
</reference>
<accession>A0A088B321</accession>
<dbReference type="AlphaFoldDB" id="A0A088B321"/>
<name>A0A088B321_9HYPH</name>
<geneLocation type="plasmid" evidence="1">
    <name>pMOC1</name>
</geneLocation>
<proteinExistence type="predicted"/>
<protein>
    <submittedName>
        <fullName evidence="1">Metal-dependent phosphohydrolase HD region</fullName>
    </submittedName>
</protein>
<sequence>MIGDAAHFLDLTEGGRVWMANLYAHVFAAEHGRRRMGSYRG</sequence>
<keyword evidence="1" id="KW-0378">Hydrolase</keyword>